<gene>
    <name evidence="2" type="ordered locus">Halhy_5480</name>
</gene>
<dbReference type="RefSeq" id="WP_013767835.1">
    <property type="nucleotide sequence ID" value="NC_015510.1"/>
</dbReference>
<dbReference type="Gene3D" id="3.90.1570.10">
    <property type="entry name" value="tt1808, chain A"/>
    <property type="match status" value="1"/>
</dbReference>
<proteinExistence type="predicted"/>
<keyword evidence="3" id="KW-1185">Reference proteome</keyword>
<accession>F4KSA2</accession>
<evidence type="ECO:0000313" key="3">
    <source>
        <dbReference type="Proteomes" id="UP000008461"/>
    </source>
</evidence>
<dbReference type="OrthoDB" id="9799703at2"/>
<dbReference type="Pfam" id="PF05685">
    <property type="entry name" value="Uma2"/>
    <property type="match status" value="1"/>
</dbReference>
<name>F4KSA2_HALH1</name>
<dbReference type="PANTHER" id="PTHR34107">
    <property type="entry name" value="SLL0198 PROTEIN-RELATED"/>
    <property type="match status" value="1"/>
</dbReference>
<dbReference type="InterPro" id="IPR008538">
    <property type="entry name" value="Uma2"/>
</dbReference>
<dbReference type="PANTHER" id="PTHR34107:SF1">
    <property type="entry name" value="SLL0198 PROTEIN"/>
    <property type="match status" value="1"/>
</dbReference>
<dbReference type="eggNOG" id="COG4636">
    <property type="taxonomic scope" value="Bacteria"/>
</dbReference>
<reference evidence="2 3" key="1">
    <citation type="journal article" date="2011" name="Stand. Genomic Sci.">
        <title>Complete genome sequence of Haliscomenobacter hydrossis type strain (O).</title>
        <authorList>
            <consortium name="US DOE Joint Genome Institute (JGI-PGF)"/>
            <person name="Daligault H."/>
            <person name="Lapidus A."/>
            <person name="Zeytun A."/>
            <person name="Nolan M."/>
            <person name="Lucas S."/>
            <person name="Del Rio T.G."/>
            <person name="Tice H."/>
            <person name="Cheng J.F."/>
            <person name="Tapia R."/>
            <person name="Han C."/>
            <person name="Goodwin L."/>
            <person name="Pitluck S."/>
            <person name="Liolios K."/>
            <person name="Pagani I."/>
            <person name="Ivanova N."/>
            <person name="Huntemann M."/>
            <person name="Mavromatis K."/>
            <person name="Mikhailova N."/>
            <person name="Pati A."/>
            <person name="Chen A."/>
            <person name="Palaniappan K."/>
            <person name="Land M."/>
            <person name="Hauser L."/>
            <person name="Brambilla E.M."/>
            <person name="Rohde M."/>
            <person name="Verbarg S."/>
            <person name="Goker M."/>
            <person name="Bristow J."/>
            <person name="Eisen J.A."/>
            <person name="Markowitz V."/>
            <person name="Hugenholtz P."/>
            <person name="Kyrpides N.C."/>
            <person name="Klenk H.P."/>
            <person name="Woyke T."/>
        </authorList>
    </citation>
    <scope>NUCLEOTIDE SEQUENCE [LARGE SCALE GENOMIC DNA]</scope>
    <source>
        <strain evidence="3">ATCC 27775 / DSM 1100 / LMG 10767 / O</strain>
    </source>
</reference>
<evidence type="ECO:0000259" key="1">
    <source>
        <dbReference type="Pfam" id="PF05685"/>
    </source>
</evidence>
<dbReference type="KEGG" id="hhy:Halhy_5480"/>
<evidence type="ECO:0000313" key="2">
    <source>
        <dbReference type="EMBL" id="AEE53305.1"/>
    </source>
</evidence>
<sequence length="209" mass="23865">MPTVLESQAVVANVFKVKFHLDKPLRLYAKDMSSEEFFAFCQLNNDLRIERTADGQMIIMAPTGSETGNRNSEINAEIVFWNRVHKLGVTFDSSTGFTLPNGAERAPDTAWIRKERWDALSLHEKKKFAPIAPDFVLELRSEDQSLSELREKMDEYMDCGCRLGWLIDPQNRRTYVYTENGEIQTVPFEEKLSGGPVMLGLEVVWGEVI</sequence>
<dbReference type="STRING" id="760192.Halhy_5480"/>
<dbReference type="HOGENOM" id="CLU_076312_3_0_10"/>
<dbReference type="AlphaFoldDB" id="F4KSA2"/>
<organism evidence="2 3">
    <name type="scientific">Haliscomenobacter hydrossis (strain ATCC 27775 / DSM 1100 / LMG 10767 / O)</name>
    <dbReference type="NCBI Taxonomy" id="760192"/>
    <lineage>
        <taxon>Bacteria</taxon>
        <taxon>Pseudomonadati</taxon>
        <taxon>Bacteroidota</taxon>
        <taxon>Saprospiria</taxon>
        <taxon>Saprospirales</taxon>
        <taxon>Haliscomenobacteraceae</taxon>
        <taxon>Haliscomenobacter</taxon>
    </lineage>
</organism>
<dbReference type="Proteomes" id="UP000008461">
    <property type="component" value="Chromosome"/>
</dbReference>
<dbReference type="InterPro" id="IPR011335">
    <property type="entry name" value="Restrct_endonuc-II-like"/>
</dbReference>
<feature type="domain" description="Putative restriction endonuclease" evidence="1">
    <location>
        <begin position="35"/>
        <end position="201"/>
    </location>
</feature>
<dbReference type="CDD" id="cd06260">
    <property type="entry name" value="DUF820-like"/>
    <property type="match status" value="1"/>
</dbReference>
<protein>
    <recommendedName>
        <fullName evidence="1">Putative restriction endonuclease domain-containing protein</fullName>
    </recommendedName>
</protein>
<dbReference type="SUPFAM" id="SSF52980">
    <property type="entry name" value="Restriction endonuclease-like"/>
    <property type="match status" value="1"/>
</dbReference>
<dbReference type="EMBL" id="CP002691">
    <property type="protein sequence ID" value="AEE53305.1"/>
    <property type="molecule type" value="Genomic_DNA"/>
</dbReference>
<dbReference type="InterPro" id="IPR012296">
    <property type="entry name" value="Nuclease_put_TT1808"/>
</dbReference>
<reference key="2">
    <citation type="submission" date="2011-04" db="EMBL/GenBank/DDBJ databases">
        <title>Complete sequence of chromosome of Haliscomenobacter hydrossis DSM 1100.</title>
        <authorList>
            <consortium name="US DOE Joint Genome Institute (JGI-PGF)"/>
            <person name="Lucas S."/>
            <person name="Han J."/>
            <person name="Lapidus A."/>
            <person name="Bruce D."/>
            <person name="Goodwin L."/>
            <person name="Pitluck S."/>
            <person name="Peters L."/>
            <person name="Kyrpides N."/>
            <person name="Mavromatis K."/>
            <person name="Ivanova N."/>
            <person name="Ovchinnikova G."/>
            <person name="Pagani I."/>
            <person name="Daligault H."/>
            <person name="Detter J.C."/>
            <person name="Han C."/>
            <person name="Land M."/>
            <person name="Hauser L."/>
            <person name="Markowitz V."/>
            <person name="Cheng J.-F."/>
            <person name="Hugenholtz P."/>
            <person name="Woyke T."/>
            <person name="Wu D."/>
            <person name="Verbarg S."/>
            <person name="Frueling A."/>
            <person name="Brambilla E."/>
            <person name="Klenk H.-P."/>
            <person name="Eisen J.A."/>
        </authorList>
    </citation>
    <scope>NUCLEOTIDE SEQUENCE</scope>
    <source>
        <strain>DSM 1100</strain>
    </source>
</reference>